<evidence type="ECO:0000256" key="4">
    <source>
        <dbReference type="PROSITE-ProRule" id="PRU00335"/>
    </source>
</evidence>
<dbReference type="PANTHER" id="PTHR30055">
    <property type="entry name" value="HTH-TYPE TRANSCRIPTIONAL REGULATOR RUTR"/>
    <property type="match status" value="1"/>
</dbReference>
<dbReference type="InterPro" id="IPR001647">
    <property type="entry name" value="HTH_TetR"/>
</dbReference>
<evidence type="ECO:0000256" key="1">
    <source>
        <dbReference type="ARBA" id="ARBA00023015"/>
    </source>
</evidence>
<keyword evidence="3" id="KW-0804">Transcription</keyword>
<proteinExistence type="predicted"/>
<evidence type="ECO:0000259" key="5">
    <source>
        <dbReference type="PROSITE" id="PS50977"/>
    </source>
</evidence>
<evidence type="ECO:0000256" key="2">
    <source>
        <dbReference type="ARBA" id="ARBA00023125"/>
    </source>
</evidence>
<dbReference type="Gene3D" id="1.10.357.10">
    <property type="entry name" value="Tetracycline Repressor, domain 2"/>
    <property type="match status" value="1"/>
</dbReference>
<gene>
    <name evidence="6" type="ORF">GCM10023203_35310</name>
</gene>
<keyword evidence="2 4" id="KW-0238">DNA-binding</keyword>
<reference evidence="7" key="1">
    <citation type="journal article" date="2019" name="Int. J. Syst. Evol. Microbiol.">
        <title>The Global Catalogue of Microorganisms (GCM) 10K type strain sequencing project: providing services to taxonomists for standard genome sequencing and annotation.</title>
        <authorList>
            <consortium name="The Broad Institute Genomics Platform"/>
            <consortium name="The Broad Institute Genome Sequencing Center for Infectious Disease"/>
            <person name="Wu L."/>
            <person name="Ma J."/>
        </authorList>
    </citation>
    <scope>NUCLEOTIDE SEQUENCE [LARGE SCALE GENOMIC DNA]</scope>
    <source>
        <strain evidence="7">JCM 17983</strain>
    </source>
</reference>
<organism evidence="6 7">
    <name type="scientific">Actinomycetospora straminea</name>
    <dbReference type="NCBI Taxonomy" id="663607"/>
    <lineage>
        <taxon>Bacteria</taxon>
        <taxon>Bacillati</taxon>
        <taxon>Actinomycetota</taxon>
        <taxon>Actinomycetes</taxon>
        <taxon>Pseudonocardiales</taxon>
        <taxon>Pseudonocardiaceae</taxon>
        <taxon>Actinomycetospora</taxon>
    </lineage>
</organism>
<protein>
    <submittedName>
        <fullName evidence="6">TetR/AcrR family transcriptional regulator</fullName>
    </submittedName>
</protein>
<dbReference type="PROSITE" id="PS50977">
    <property type="entry name" value="HTH_TETR_2"/>
    <property type="match status" value="1"/>
</dbReference>
<sequence length="196" mass="20910">MGRAERHPAGGILDAARELVLGEGLRAATVDRIVVASGAPKGSVYHRFGTLDDLLATMWLRAVRASQARFLAALEEGRDAVDDGVAAAMSVYDFAREERDDAALLVVVRAQDVGRHGRDEALARELATVNAPLERAVTDLAARLHGRASSAAVEQAVLAVVDLPLGAVRRHLLARRPPPLELRDPLARAVRAALTP</sequence>
<dbReference type="RefSeq" id="WP_274231836.1">
    <property type="nucleotide sequence ID" value="NZ_BAABHQ010000009.1"/>
</dbReference>
<dbReference type="InterPro" id="IPR009057">
    <property type="entry name" value="Homeodomain-like_sf"/>
</dbReference>
<dbReference type="Pfam" id="PF00440">
    <property type="entry name" value="TetR_N"/>
    <property type="match status" value="1"/>
</dbReference>
<keyword evidence="1" id="KW-0805">Transcription regulation</keyword>
<comment type="caution">
    <text evidence="6">The sequence shown here is derived from an EMBL/GenBank/DDBJ whole genome shotgun (WGS) entry which is preliminary data.</text>
</comment>
<keyword evidence="7" id="KW-1185">Reference proteome</keyword>
<feature type="domain" description="HTH tetR-type" evidence="5">
    <location>
        <begin position="6"/>
        <end position="66"/>
    </location>
</feature>
<dbReference type="InterPro" id="IPR050109">
    <property type="entry name" value="HTH-type_TetR-like_transc_reg"/>
</dbReference>
<feature type="DNA-binding region" description="H-T-H motif" evidence="4">
    <location>
        <begin position="29"/>
        <end position="48"/>
    </location>
</feature>
<evidence type="ECO:0000313" key="6">
    <source>
        <dbReference type="EMBL" id="GAA4881065.1"/>
    </source>
</evidence>
<dbReference type="PANTHER" id="PTHR30055:SF234">
    <property type="entry name" value="HTH-TYPE TRANSCRIPTIONAL REGULATOR BETI"/>
    <property type="match status" value="1"/>
</dbReference>
<dbReference type="PRINTS" id="PR00455">
    <property type="entry name" value="HTHTETR"/>
</dbReference>
<name>A0ABP9EMG8_9PSEU</name>
<evidence type="ECO:0000256" key="3">
    <source>
        <dbReference type="ARBA" id="ARBA00023163"/>
    </source>
</evidence>
<accession>A0ABP9EMG8</accession>
<dbReference type="SUPFAM" id="SSF46689">
    <property type="entry name" value="Homeodomain-like"/>
    <property type="match status" value="1"/>
</dbReference>
<evidence type="ECO:0000313" key="7">
    <source>
        <dbReference type="Proteomes" id="UP001500457"/>
    </source>
</evidence>
<dbReference type="Proteomes" id="UP001500457">
    <property type="component" value="Unassembled WGS sequence"/>
</dbReference>
<dbReference type="EMBL" id="BAABHQ010000009">
    <property type="protein sequence ID" value="GAA4881065.1"/>
    <property type="molecule type" value="Genomic_DNA"/>
</dbReference>